<dbReference type="Pfam" id="PF02759">
    <property type="entry name" value="RUN"/>
    <property type="match status" value="1"/>
</dbReference>
<feature type="domain" description="PDZ" evidence="5">
    <location>
        <begin position="625"/>
        <end position="706"/>
    </location>
</feature>
<dbReference type="InterPro" id="IPR004012">
    <property type="entry name" value="Run_dom"/>
</dbReference>
<dbReference type="GO" id="GO:0043495">
    <property type="term" value="F:protein-membrane adaptor activity"/>
    <property type="evidence" value="ECO:0007669"/>
    <property type="project" value="TreeGrafter"/>
</dbReference>
<comment type="caution">
    <text evidence="7">The sequence shown here is derived from an EMBL/GenBank/DDBJ whole genome shotgun (WGS) entry which is preliminary data.</text>
</comment>
<dbReference type="EMBL" id="JYDQ01000008">
    <property type="protein sequence ID" value="KRY22666.1"/>
    <property type="molecule type" value="Genomic_DNA"/>
</dbReference>
<dbReference type="GO" id="GO:0016324">
    <property type="term" value="C:apical plasma membrane"/>
    <property type="evidence" value="ECO:0007669"/>
    <property type="project" value="TreeGrafter"/>
</dbReference>
<dbReference type="InterPro" id="IPR036034">
    <property type="entry name" value="PDZ_sf"/>
</dbReference>
<dbReference type="Gene3D" id="1.20.58.900">
    <property type="match status" value="1"/>
</dbReference>
<evidence type="ECO:0000313" key="7">
    <source>
        <dbReference type="EMBL" id="KRY22666.1"/>
    </source>
</evidence>
<dbReference type="Pfam" id="PF00595">
    <property type="entry name" value="PDZ"/>
    <property type="match status" value="1"/>
</dbReference>
<evidence type="ECO:0000256" key="1">
    <source>
        <dbReference type="ARBA" id="ARBA00004236"/>
    </source>
</evidence>
<accession>A0A0V1ADM8</accession>
<dbReference type="Gene3D" id="2.30.42.10">
    <property type="match status" value="2"/>
</dbReference>
<feature type="domain" description="PDZ" evidence="5">
    <location>
        <begin position="738"/>
        <end position="820"/>
    </location>
</feature>
<keyword evidence="2" id="KW-1003">Cell membrane</keyword>
<dbReference type="GO" id="GO:0072659">
    <property type="term" value="P:protein localization to plasma membrane"/>
    <property type="evidence" value="ECO:0007669"/>
    <property type="project" value="TreeGrafter"/>
</dbReference>
<dbReference type="STRING" id="990121.A0A0V1ADM8"/>
<dbReference type="OrthoDB" id="10068328at2759"/>
<keyword evidence="3" id="KW-0677">Repeat</keyword>
<dbReference type="InterPro" id="IPR037213">
    <property type="entry name" value="Run_dom_sf"/>
</dbReference>
<gene>
    <name evidence="7" type="primary">Rundc1</name>
    <name evidence="7" type="ORF">T12_9875</name>
</gene>
<evidence type="ECO:0000256" key="4">
    <source>
        <dbReference type="SAM" id="MobiDB-lite"/>
    </source>
</evidence>
<dbReference type="AlphaFoldDB" id="A0A0V1ADM8"/>
<reference evidence="7 8" key="1">
    <citation type="submission" date="2015-01" db="EMBL/GenBank/DDBJ databases">
        <title>Evolution of Trichinella species and genotypes.</title>
        <authorList>
            <person name="Korhonen P.K."/>
            <person name="Edoardo P."/>
            <person name="Giuseppe L.R."/>
            <person name="Gasser R.B."/>
        </authorList>
    </citation>
    <scope>NUCLEOTIDE SEQUENCE [LARGE SCALE GENOMIC DNA]</scope>
    <source>
        <strain evidence="7">ISS2496</strain>
    </source>
</reference>
<dbReference type="InterPro" id="IPR041489">
    <property type="entry name" value="PDZ_6"/>
</dbReference>
<dbReference type="Pfam" id="PF26030">
    <property type="entry name" value="RUNDC1"/>
    <property type="match status" value="1"/>
</dbReference>
<dbReference type="PANTHER" id="PTHR14191">
    <property type="entry name" value="PDZ DOMAIN CONTAINING PROTEIN"/>
    <property type="match status" value="1"/>
</dbReference>
<organism evidence="7 8">
    <name type="scientific">Trichinella patagoniensis</name>
    <dbReference type="NCBI Taxonomy" id="990121"/>
    <lineage>
        <taxon>Eukaryota</taxon>
        <taxon>Metazoa</taxon>
        <taxon>Ecdysozoa</taxon>
        <taxon>Nematoda</taxon>
        <taxon>Enoplea</taxon>
        <taxon>Dorylaimia</taxon>
        <taxon>Trichinellida</taxon>
        <taxon>Trichinellidae</taxon>
        <taxon>Trichinella</taxon>
    </lineage>
</organism>
<keyword evidence="2" id="KW-0472">Membrane</keyword>
<dbReference type="Pfam" id="PF17820">
    <property type="entry name" value="PDZ_6"/>
    <property type="match status" value="1"/>
</dbReference>
<dbReference type="SUPFAM" id="SSF140741">
    <property type="entry name" value="RUN domain-like"/>
    <property type="match status" value="1"/>
</dbReference>
<proteinExistence type="predicted"/>
<dbReference type="PROSITE" id="PS50106">
    <property type="entry name" value="PDZ"/>
    <property type="match status" value="2"/>
</dbReference>
<dbReference type="SMART" id="SM00593">
    <property type="entry name" value="RUN"/>
    <property type="match status" value="1"/>
</dbReference>
<comment type="subcellular location">
    <subcellularLocation>
        <location evidence="1">Cell membrane</location>
    </subcellularLocation>
</comment>
<dbReference type="PROSITE" id="PS50826">
    <property type="entry name" value="RUN"/>
    <property type="match status" value="1"/>
</dbReference>
<dbReference type="InterPro" id="IPR058732">
    <property type="entry name" value="RUNDC1_M"/>
</dbReference>
<dbReference type="SMART" id="SM00228">
    <property type="entry name" value="PDZ"/>
    <property type="match status" value="2"/>
</dbReference>
<dbReference type="Proteomes" id="UP000054783">
    <property type="component" value="Unassembled WGS sequence"/>
</dbReference>
<dbReference type="SUPFAM" id="SSF50156">
    <property type="entry name" value="PDZ domain-like"/>
    <property type="match status" value="2"/>
</dbReference>
<dbReference type="InterPro" id="IPR001478">
    <property type="entry name" value="PDZ"/>
</dbReference>
<protein>
    <submittedName>
        <fullName evidence="7">RUN domain-containing protein 1</fullName>
    </submittedName>
</protein>
<evidence type="ECO:0000259" key="5">
    <source>
        <dbReference type="PROSITE" id="PS50106"/>
    </source>
</evidence>
<dbReference type="CDD" id="cd06768">
    <property type="entry name" value="PDZ_NHERF-like"/>
    <property type="match status" value="2"/>
</dbReference>
<evidence type="ECO:0000256" key="3">
    <source>
        <dbReference type="ARBA" id="ARBA00022737"/>
    </source>
</evidence>
<name>A0A0V1ADM8_9BILA</name>
<feature type="region of interest" description="Disordered" evidence="4">
    <location>
        <begin position="900"/>
        <end position="924"/>
    </location>
</feature>
<sequence length="1136" mass="127829">MSNVGDDLDCSEHISIVQEEPIPSERLVPLGASSSEVSSPCTVLCDIADDHYVSERFRQLEDEQEQLTSSLLALSCHFAQVQFRLQQICKAPIEDKDRLLRELEEFSFRECPDILEAKRLLDPKRVSDNLHSTHSDKLNIDRQQLKEVQLIEQLKQQLNDLEAFAYERGEGDLPSSKIIEKQRAVIDHLQQLMPLNLNQFERLSSEELQSEVNQALKKLVNPIKVKEQLVQQLQTQIVDLERFVEFLQGSSAAQPNDTIRNALAKKKPNPVGKDSGIFATLLSQISTVLQVYILSQLGCQSRRFRRNALKNSFKGSHWGDLRAALEISINEMVEICEQYDLSSDAGANRRSLTMSQSEVTMEEICPREILRAVRRNLCPALRDLLQHGLVDFPAHQGSVFGCFSKYNEYETNVLHVWNVVEKFYELKHGKELADAPVRKLSTAFQLENIGGKSITSRQRLLTTIDNILSTHVKLKRSSDAMFKAFISAALNYGKLSPWLRMIFHCKEILDDCYTSWSYCTVVGIDEICQSLDRLSTFQFCVPDRWNEVWMGDAICCYIVCGNLNYKHIGRDKRKTGQTGFCHTVVCAQVAFLSDIAAQLVLYRNESAKSVGVAMALPADAPRTRLCHLMKSSIDQEYGFNLHAEAGKGQYIGSVDYNSPADNAGLCRGDRIVAVNGVYVADQPHKDVVAKIKEDPLQCRLTVIDEAGELWYRERNLTVPLEDEFENNTVSEQKPLPRLCTLVRSNVNQEYGFNLHADRGRGHFIGKVDIGSIAERAGLEQGQRIVGVNNTLIYVSSSHKDVVRLIKQDPSGVQLLVASPSVDDWYRSNGVEFSFTETETWLPTVVTGEQRKDNNNGYVTTEGDDQIDGKFKMEITKTTTPMTEPEQGKVSLENVNDQQFGAESANGSSFSNHCVSQESQSSRDGLGDLWDLTAAEMRQRLLRQKKICVPRQSVEGVPVLTRSVCARCRPPVGLSFQFVAVGIFMGYGGEMKRIKKRLSQAFRPTTTLLACSGSQVFPPPQDGNPSANGDSVNMRCSRSANCLMNDSISELAERFHENGLVEDEDVILEQYEKTYPVVPAKTNSCFKKNRYAYMGRFNDQCVKRYLANSAYRCESSLSWRVVLTFFPSLQPVCAVFG</sequence>
<keyword evidence="8" id="KW-1185">Reference proteome</keyword>
<feature type="compositionally biased region" description="Polar residues" evidence="4">
    <location>
        <begin position="900"/>
        <end position="922"/>
    </location>
</feature>
<dbReference type="PANTHER" id="PTHR14191:SF3">
    <property type="entry name" value="NA(+)_H(+) EXCHANGE REGULATORY COFACTOR-LIKE PROTEIN NRFL-1"/>
    <property type="match status" value="1"/>
</dbReference>
<dbReference type="InterPro" id="IPR051067">
    <property type="entry name" value="NHER"/>
</dbReference>
<dbReference type="CDD" id="cd17683">
    <property type="entry name" value="RUN_RUNDC1"/>
    <property type="match status" value="1"/>
</dbReference>
<feature type="domain" description="RUN" evidence="6">
    <location>
        <begin position="368"/>
        <end position="546"/>
    </location>
</feature>
<evidence type="ECO:0000313" key="8">
    <source>
        <dbReference type="Proteomes" id="UP000054783"/>
    </source>
</evidence>
<evidence type="ECO:0000259" key="6">
    <source>
        <dbReference type="PROSITE" id="PS50826"/>
    </source>
</evidence>
<evidence type="ECO:0000256" key="2">
    <source>
        <dbReference type="ARBA" id="ARBA00022475"/>
    </source>
</evidence>